<dbReference type="AlphaFoldDB" id="U6LYK6"/>
<accession>U6LYK6</accession>
<dbReference type="Gene3D" id="3.30.450.60">
    <property type="match status" value="1"/>
</dbReference>
<gene>
    <name evidence="3" type="ORF">EBH_0008260</name>
</gene>
<proteinExistence type="predicted"/>
<name>U6LYK6_9EIME</name>
<feature type="compositionally biased region" description="Low complexity" evidence="1">
    <location>
        <begin position="93"/>
        <end position="106"/>
    </location>
</feature>
<dbReference type="OrthoDB" id="354308at2759"/>
<reference evidence="3" key="1">
    <citation type="submission" date="2013-10" db="EMBL/GenBank/DDBJ databases">
        <title>Genomic analysis of the causative agents of coccidiosis in chickens.</title>
        <authorList>
            <person name="Reid A.J."/>
            <person name="Blake D."/>
            <person name="Billington K."/>
            <person name="Browne H."/>
            <person name="Dunn M."/>
            <person name="Hung S."/>
            <person name="Kawahara F."/>
            <person name="Miranda-Saavedra D."/>
            <person name="Mourier T."/>
            <person name="Nagra H."/>
            <person name="Otto T.D."/>
            <person name="Rawlings N."/>
            <person name="Sanchez A."/>
            <person name="Sanders M."/>
            <person name="Subramaniam C."/>
            <person name="Tay Y."/>
            <person name="Dear P."/>
            <person name="Doerig C."/>
            <person name="Gruber A."/>
            <person name="Parkinson J."/>
            <person name="Shirley M."/>
            <person name="Wan K.L."/>
            <person name="Berriman M."/>
            <person name="Tomley F."/>
            <person name="Pain A."/>
        </authorList>
    </citation>
    <scope>NUCLEOTIDE SEQUENCE [LARGE SCALE GENOMIC DNA]</scope>
    <source>
        <strain evidence="3">Houghton</strain>
    </source>
</reference>
<evidence type="ECO:0000259" key="2">
    <source>
        <dbReference type="Pfam" id="PF01217"/>
    </source>
</evidence>
<protein>
    <recommendedName>
        <fullName evidence="2">AP complex mu/sigma subunit domain-containing protein</fullName>
    </recommendedName>
</protein>
<keyword evidence="4" id="KW-1185">Reference proteome</keyword>
<evidence type="ECO:0000313" key="4">
    <source>
        <dbReference type="Proteomes" id="UP000030750"/>
    </source>
</evidence>
<feature type="domain" description="AP complex mu/sigma subunit" evidence="2">
    <location>
        <begin position="121"/>
        <end position="220"/>
    </location>
</feature>
<dbReference type="Proteomes" id="UP000030750">
    <property type="component" value="Unassembled WGS sequence"/>
</dbReference>
<dbReference type="EMBL" id="HG713385">
    <property type="protein sequence ID" value="CDJ53679.1"/>
    <property type="molecule type" value="Genomic_DNA"/>
</dbReference>
<feature type="region of interest" description="Disordered" evidence="1">
    <location>
        <begin position="85"/>
        <end position="106"/>
    </location>
</feature>
<dbReference type="SUPFAM" id="SSF64356">
    <property type="entry name" value="SNARE-like"/>
    <property type="match status" value="1"/>
</dbReference>
<reference evidence="3" key="2">
    <citation type="submission" date="2013-10" db="EMBL/GenBank/DDBJ databases">
        <authorList>
            <person name="Aslett M."/>
        </authorList>
    </citation>
    <scope>NUCLEOTIDE SEQUENCE [LARGE SCALE GENOMIC DNA]</scope>
    <source>
        <strain evidence="3">Houghton</strain>
    </source>
</reference>
<sequence>MFLYWIVISISGSQKLCRWFAPLTADEKQWVLLQVKQQLLLPQVAAEGAAAVAAAAAAALGTKGSSSKPPVPSYQTAQVLTIPPLHPNSRPNSSSSSSSSSSSNSSSSSSSFASSIGSSSSSISSSSSRAVYRQHASLYCVVGINEEETPLVTGEVIELWLRVLQQLLGLAAAAAAEGTGLELQLSLQLEKGLLLLDAMLQQGYLVCTDSEVLLSRVRELLKQD</sequence>
<dbReference type="VEuPathDB" id="ToxoDB:EBH_0008260"/>
<dbReference type="Pfam" id="PF01217">
    <property type="entry name" value="Clat_adaptor_s"/>
    <property type="match status" value="1"/>
</dbReference>
<dbReference type="InterPro" id="IPR011012">
    <property type="entry name" value="Longin-like_dom_sf"/>
</dbReference>
<organism evidence="3 4">
    <name type="scientific">Eimeria brunetti</name>
    <dbReference type="NCBI Taxonomy" id="51314"/>
    <lineage>
        <taxon>Eukaryota</taxon>
        <taxon>Sar</taxon>
        <taxon>Alveolata</taxon>
        <taxon>Apicomplexa</taxon>
        <taxon>Conoidasida</taxon>
        <taxon>Coccidia</taxon>
        <taxon>Eucoccidiorida</taxon>
        <taxon>Eimeriorina</taxon>
        <taxon>Eimeriidae</taxon>
        <taxon>Eimeria</taxon>
    </lineage>
</organism>
<evidence type="ECO:0000313" key="3">
    <source>
        <dbReference type="EMBL" id="CDJ53679.1"/>
    </source>
</evidence>
<evidence type="ECO:0000256" key="1">
    <source>
        <dbReference type="SAM" id="MobiDB-lite"/>
    </source>
</evidence>
<dbReference type="InterPro" id="IPR022775">
    <property type="entry name" value="AP_mu_sigma_su"/>
</dbReference>